<evidence type="ECO:0000259" key="4">
    <source>
        <dbReference type="Pfam" id="PF25549"/>
    </source>
</evidence>
<evidence type="ECO:0000256" key="2">
    <source>
        <dbReference type="SAM" id="SignalP"/>
    </source>
</evidence>
<evidence type="ECO:0000259" key="3">
    <source>
        <dbReference type="Pfam" id="PF01345"/>
    </source>
</evidence>
<sequence>MNPSRRTATRRLVPLLVPVLALCLGAGAPPTAPRTAITVTETASQPTYQPGGRLRFTVVVANAGAARATGLRITAAPPPELHTPATEFTRICTPAGRGTTCGTAPGTAAIAPHGTLTYTLTGTVPASVSGELTASADVRVPATVTDAHCKPVCRASVTVGGPRVHIRTTAATEPGGTVALTATLDNMGSGDARRFRFTDDLRDVLDDAIFVAGSLNSGPPEAGSGMYDAQARTVIWTGAVPVGQAVTVTYRVRLPERSQGNGVLTNRVTAPGTNCAPDSSDPACTTTTS</sequence>
<feature type="chain" id="PRO_5044221162" description="DUF11 domain-containing protein" evidence="2">
    <location>
        <begin position="29"/>
        <end position="289"/>
    </location>
</feature>
<feature type="domain" description="DUF7927" evidence="4">
    <location>
        <begin position="172"/>
        <end position="287"/>
    </location>
</feature>
<evidence type="ECO:0000256" key="1">
    <source>
        <dbReference type="SAM" id="MobiDB-lite"/>
    </source>
</evidence>
<protein>
    <recommendedName>
        <fullName evidence="6">DUF11 domain-containing protein</fullName>
    </recommendedName>
</protein>
<dbReference type="Pfam" id="PF01345">
    <property type="entry name" value="DUF11"/>
    <property type="match status" value="1"/>
</dbReference>
<proteinExistence type="predicted"/>
<dbReference type="InterPro" id="IPR001434">
    <property type="entry name" value="OmcB-like_DUF11"/>
</dbReference>
<name>A0AB39M896_9ACTN</name>
<organism evidence="5">
    <name type="scientific">Streptomyces sp. R08</name>
    <dbReference type="NCBI Taxonomy" id="3238624"/>
    <lineage>
        <taxon>Bacteria</taxon>
        <taxon>Bacillati</taxon>
        <taxon>Actinomycetota</taxon>
        <taxon>Actinomycetes</taxon>
        <taxon>Kitasatosporales</taxon>
        <taxon>Streptomycetaceae</taxon>
        <taxon>Streptomyces</taxon>
    </lineage>
</organism>
<dbReference type="RefSeq" id="WP_369187652.1">
    <property type="nucleotide sequence ID" value="NZ_CP163431.1"/>
</dbReference>
<dbReference type="Pfam" id="PF25549">
    <property type="entry name" value="DUF7927"/>
    <property type="match status" value="1"/>
</dbReference>
<feature type="signal peptide" evidence="2">
    <location>
        <begin position="1"/>
        <end position="28"/>
    </location>
</feature>
<feature type="domain" description="DUF11" evidence="3">
    <location>
        <begin position="37"/>
        <end position="139"/>
    </location>
</feature>
<accession>A0AB39M896</accession>
<reference evidence="5" key="1">
    <citation type="submission" date="2024-07" db="EMBL/GenBank/DDBJ databases">
        <authorList>
            <person name="Yu S.T."/>
        </authorList>
    </citation>
    <scope>NUCLEOTIDE SEQUENCE</scope>
    <source>
        <strain evidence="5">R08</strain>
    </source>
</reference>
<keyword evidence="2" id="KW-0732">Signal</keyword>
<feature type="compositionally biased region" description="Polar residues" evidence="1">
    <location>
        <begin position="262"/>
        <end position="272"/>
    </location>
</feature>
<dbReference type="EMBL" id="CP163431">
    <property type="protein sequence ID" value="XDQ01189.1"/>
    <property type="molecule type" value="Genomic_DNA"/>
</dbReference>
<dbReference type="InterPro" id="IPR057687">
    <property type="entry name" value="DUF7927"/>
</dbReference>
<evidence type="ECO:0008006" key="6">
    <source>
        <dbReference type="Google" id="ProtNLM"/>
    </source>
</evidence>
<dbReference type="AlphaFoldDB" id="A0AB39M896"/>
<evidence type="ECO:0000313" key="5">
    <source>
        <dbReference type="EMBL" id="XDQ01189.1"/>
    </source>
</evidence>
<gene>
    <name evidence="5" type="ORF">AB5J58_13755</name>
</gene>
<feature type="region of interest" description="Disordered" evidence="1">
    <location>
        <begin position="262"/>
        <end position="289"/>
    </location>
</feature>